<evidence type="ECO:0000313" key="2">
    <source>
        <dbReference type="EMBL" id="NWH05864.1"/>
    </source>
</evidence>
<sequence length="170" mass="17981">MERYLLVIVVGTIGGLLAQRFNVPGGAVVGAMIFTGITVLFLPKGIALPSPVRTGIQIILGITLGVSVDRSLLTLGVKIMPMAILSTIILLTVAVCMALLANKLGLVDFGTALFGFSPGGMTGMAILAQSENHNGSFVAFFHLVRIFTLFIVIPLLVKVVLYLQQKGFPL</sequence>
<keyword evidence="3" id="KW-1185">Reference proteome</keyword>
<protein>
    <submittedName>
        <fullName evidence="2">AbrB family transcriptional regulator</fullName>
    </submittedName>
</protein>
<dbReference type="EMBL" id="JACADJ010000049">
    <property type="protein sequence ID" value="NWH05864.1"/>
    <property type="molecule type" value="Genomic_DNA"/>
</dbReference>
<dbReference type="InterPro" id="IPR017516">
    <property type="entry name" value="AbrB_dup"/>
</dbReference>
<evidence type="ECO:0000313" key="3">
    <source>
        <dbReference type="Proteomes" id="UP000553343"/>
    </source>
</evidence>
<feature type="transmembrane region" description="Helical" evidence="1">
    <location>
        <begin position="140"/>
        <end position="163"/>
    </location>
</feature>
<name>A0A850SX18_9BACT</name>
<dbReference type="Pfam" id="PF05145">
    <property type="entry name" value="AbrB"/>
    <property type="match status" value="1"/>
</dbReference>
<accession>A0A850SX18</accession>
<dbReference type="GO" id="GO:0016020">
    <property type="term" value="C:membrane"/>
    <property type="evidence" value="ECO:0007669"/>
    <property type="project" value="InterPro"/>
</dbReference>
<dbReference type="AlphaFoldDB" id="A0A850SX18"/>
<evidence type="ECO:0000256" key="1">
    <source>
        <dbReference type="SAM" id="Phobius"/>
    </source>
</evidence>
<dbReference type="Proteomes" id="UP000553343">
    <property type="component" value="Unassembled WGS sequence"/>
</dbReference>
<proteinExistence type="predicted"/>
<dbReference type="RefSeq" id="WP_178367318.1">
    <property type="nucleotide sequence ID" value="NZ_JACADJ010000049.1"/>
</dbReference>
<feature type="transmembrane region" description="Helical" evidence="1">
    <location>
        <begin position="79"/>
        <end position="100"/>
    </location>
</feature>
<dbReference type="PANTHER" id="PTHR38457">
    <property type="entry name" value="REGULATOR ABRB-RELATED"/>
    <property type="match status" value="1"/>
</dbReference>
<reference evidence="2 3" key="1">
    <citation type="submission" date="2020-06" db="EMBL/GenBank/DDBJ databases">
        <title>High-quality draft genome of sulfate reducer Desulfobacter latus type strain AcrS2 isolated from marine sediment.</title>
        <authorList>
            <person name="Hoppe M."/>
            <person name="Larsen C.K."/>
            <person name="Marshall I.P.G."/>
            <person name="Schramm A."/>
            <person name="Marietou A.G."/>
        </authorList>
    </citation>
    <scope>NUCLEOTIDE SEQUENCE [LARGE SCALE GENOMIC DNA]</scope>
    <source>
        <strain evidence="2 3">AcRS2</strain>
    </source>
</reference>
<feature type="transmembrane region" description="Helical" evidence="1">
    <location>
        <begin position="107"/>
        <end position="128"/>
    </location>
</feature>
<dbReference type="InterPro" id="IPR007820">
    <property type="entry name" value="AbrB_fam"/>
</dbReference>
<gene>
    <name evidence="2" type="ORF">HXW94_12850</name>
</gene>
<keyword evidence="1" id="KW-0812">Transmembrane</keyword>
<keyword evidence="1" id="KW-0472">Membrane</keyword>
<dbReference type="GO" id="GO:0010468">
    <property type="term" value="P:regulation of gene expression"/>
    <property type="evidence" value="ECO:0007669"/>
    <property type="project" value="InterPro"/>
</dbReference>
<keyword evidence="1" id="KW-1133">Transmembrane helix</keyword>
<dbReference type="NCBIfam" id="TIGR03082">
    <property type="entry name" value="Gneg_AbrB_dup"/>
    <property type="match status" value="1"/>
</dbReference>
<organism evidence="2 3">
    <name type="scientific">Desulfobacter latus</name>
    <dbReference type="NCBI Taxonomy" id="2292"/>
    <lineage>
        <taxon>Bacteria</taxon>
        <taxon>Pseudomonadati</taxon>
        <taxon>Thermodesulfobacteriota</taxon>
        <taxon>Desulfobacteria</taxon>
        <taxon>Desulfobacterales</taxon>
        <taxon>Desulfobacteraceae</taxon>
        <taxon>Desulfobacter</taxon>
    </lineage>
</organism>
<dbReference type="PANTHER" id="PTHR38457:SF1">
    <property type="entry name" value="REGULATOR ABRB-RELATED"/>
    <property type="match status" value="1"/>
</dbReference>
<feature type="transmembrane region" description="Helical" evidence="1">
    <location>
        <begin position="28"/>
        <end position="47"/>
    </location>
</feature>
<comment type="caution">
    <text evidence="2">The sequence shown here is derived from an EMBL/GenBank/DDBJ whole genome shotgun (WGS) entry which is preliminary data.</text>
</comment>